<keyword evidence="1" id="KW-0812">Transmembrane</keyword>
<gene>
    <name evidence="3" type="ORF">CCMP2556_LOCUS39295</name>
</gene>
<organism evidence="3 4">
    <name type="scientific">Durusdinium trenchii</name>
    <dbReference type="NCBI Taxonomy" id="1381693"/>
    <lineage>
        <taxon>Eukaryota</taxon>
        <taxon>Sar</taxon>
        <taxon>Alveolata</taxon>
        <taxon>Dinophyceae</taxon>
        <taxon>Suessiales</taxon>
        <taxon>Symbiodiniaceae</taxon>
        <taxon>Durusdinium</taxon>
    </lineage>
</organism>
<keyword evidence="1" id="KW-0472">Membrane</keyword>
<protein>
    <submittedName>
        <fullName evidence="3">Uncharacterized protein</fullName>
    </submittedName>
</protein>
<dbReference type="Proteomes" id="UP001642484">
    <property type="component" value="Unassembled WGS sequence"/>
</dbReference>
<evidence type="ECO:0000256" key="2">
    <source>
        <dbReference type="SAM" id="SignalP"/>
    </source>
</evidence>
<keyword evidence="4" id="KW-1185">Reference proteome</keyword>
<keyword evidence="2" id="KW-0732">Signal</keyword>
<keyword evidence="1" id="KW-1133">Transmembrane helix</keyword>
<evidence type="ECO:0000313" key="4">
    <source>
        <dbReference type="Proteomes" id="UP001642484"/>
    </source>
</evidence>
<comment type="caution">
    <text evidence="3">The sequence shown here is derived from an EMBL/GenBank/DDBJ whole genome shotgun (WGS) entry which is preliminary data.</text>
</comment>
<accession>A0ABP0PYC3</accession>
<sequence>MVFMRFLRFRVLVMAITVWAVIVAEDETTNHYQVLQEPPAEQRLGVMYLFPHANGGHPALESQQTLNHFAELGILDTMRSCNQNSTRLIHQELCKLRRDENLSTIFVPAHLMQHLAEDGCFRSSWQDRYIKHLDRSNIDWRKVDTDCNAELVQGGQAKALYGYQLPNPYGLFSLQHRDTVRICPLEVQMLRGATPWDQDRADEAFRDCEGSNCAELQAPNLALISPSLFFSTMQLRLSLRDLRQEIYRKRRASVVERLASWFDSNPHSVVGMLHSQFVSMDAWPEGIAVRKFRPTMQLEEACTALAQERFWAFGPCTDFLAVKLHFLHRREQERFEEERAVDHGRHGHVIRLRHLRPHATANPPANPRLHAKFFVLRPPRELRRLQGQDFELGSRARANTLGTCHLAGMRVLVLAMVGTSAKKTQRRNKGRRLEQGRQFLAAAVRDVVSNLHDRFRHLRASEELNGQFLAATPEEADFVVLEHCVTYAYHVLRYGAGYNTVKLTWEALRIVQDCVGTCSSFPSCSESYLLPIIHWAESTPAYQKFQGRNFVIVFAMDKGRADYPIASRDTFGLRQRLTVAFAPPTWLPLHEIRAACSRLPPNARRPGDFLASLLFPLLFSSLRRDRESLVAPGAAPPGYTFWPNQDDGAQDLVDQKFDFRMAKQKETFLVHDQHDTAKYHGKMRTKFDRLVLAIHYVHHICIHFLQKQAAGQDFASSLTLPQQIPKKVVEFAYWLGEHCERTWEILDLGRNPAQPSDLDDDGKQPTSPPRRQRRLSVDALGKVLADMSSVLNAKALDTILRAVEEDWARVLQDQNSPLSTDFVQHMMQTVLLTKDVWIWFTKDSLRDTLVQAAAAVGKKAFALHGTVAACALLALLHVGKLVRSEKTVGGGRPVWYFRKRPVQSQTADGKALQPLLQFLGISHTTTPSFEAYCQGTLAETAVPPRAPSVGAWIPVQAETWKESLETLGYDITHPPQPAAGAPAGPAHPPVEHGGFGNYRFAASSLCFVARMSLPLPPVASFLALLAPLQPEHLGMLTLAYNVADAPGRAALAQQLLRTNFGYNATLEQINLIYDRLLQQCPASIAVTQAPASGLALRPDSHEALQTLPYVPAWQKGVCALDGGVLFRWQCIPTKCFTFTLGLQAGHLLCLRCSRCKAVYAGPWYWPEVRDEKLFPRGHHHLRIHAATFTGLDTERWFFVTPQVCWDRHLLHWCLLLAARGGITWTALYVIYSTLWGHTLQGSQYATRQHFVAAVELAAWASVPAFLCAVILFGALRLLAASTDMNFLHLDFFLRPHHLAADLQPVLESVRSAWQSVAKKHCCPLCKTVPAVVVDGKWNMQCLICNDRGSAYKWNRGLHAGILTGCTARPLRGSKYCAAHQPPAGPVEQVTITAHREICEGEAILLEYEVGNRVWQRAAAVPMGAIRTYEMDLLPLREPLLKQPDACGADPRRGSPEASIGRKSAGILAAVSPCMRVVAIQPMYATESQGQVVSFLDDILQMLPRTAWVIYDFACGIRRHIRTQLSLRRSKPEASRWQALDALTWVVDKMHFKTHKGCRNPQSPWYEPSVNPYAHDALRGVDTEAAEQIFHIAARWQASLATAHPVHQELQLLIYSHEHNERQCPDVPWERRVSRDFLAGALVLVNPDTNTVHRVDDLDEEAGFARSGWLVRLHEPYLLLESTAPDPCRGRSSTSKRRLIYYEQDVVAPVPTGFEWTEASEQVEDRHLLLFYAASPNSCIRRHISRELAESADAEVLVIPKPIPKKPWSDFLYRSKFCCSTYLREVGSDTICTKDSSIAKKLMIETICS</sequence>
<reference evidence="3 4" key="1">
    <citation type="submission" date="2024-02" db="EMBL/GenBank/DDBJ databases">
        <authorList>
            <person name="Chen Y."/>
            <person name="Shah S."/>
            <person name="Dougan E. K."/>
            <person name="Thang M."/>
            <person name="Chan C."/>
        </authorList>
    </citation>
    <scope>NUCLEOTIDE SEQUENCE [LARGE SCALE GENOMIC DNA]</scope>
</reference>
<dbReference type="EMBL" id="CAXAMN010023695">
    <property type="protein sequence ID" value="CAK9079924.1"/>
    <property type="molecule type" value="Genomic_DNA"/>
</dbReference>
<evidence type="ECO:0000256" key="1">
    <source>
        <dbReference type="SAM" id="Phobius"/>
    </source>
</evidence>
<proteinExistence type="predicted"/>
<name>A0ABP0PYC3_9DINO</name>
<feature type="transmembrane region" description="Helical" evidence="1">
    <location>
        <begin position="1252"/>
        <end position="1275"/>
    </location>
</feature>
<feature type="transmembrane region" description="Helical" evidence="1">
    <location>
        <begin position="1209"/>
        <end position="1231"/>
    </location>
</feature>
<evidence type="ECO:0000313" key="3">
    <source>
        <dbReference type="EMBL" id="CAK9079924.1"/>
    </source>
</evidence>
<feature type="signal peptide" evidence="2">
    <location>
        <begin position="1"/>
        <end position="24"/>
    </location>
</feature>
<feature type="chain" id="PRO_5045588218" evidence="2">
    <location>
        <begin position="25"/>
        <end position="1808"/>
    </location>
</feature>